<dbReference type="PANTHER" id="PTHR10075">
    <property type="entry name" value="BASIGIN RELATED"/>
    <property type="match status" value="1"/>
</dbReference>
<evidence type="ECO:0000259" key="3">
    <source>
        <dbReference type="PROSITE" id="PS50835"/>
    </source>
</evidence>
<dbReference type="GeneID" id="112056211"/>
<dbReference type="PANTHER" id="PTHR10075:SF14">
    <property type="entry name" value="CELL ADHESION MOLECULE DSCAM2-RELATED"/>
    <property type="match status" value="1"/>
</dbReference>
<dbReference type="Pfam" id="PF13927">
    <property type="entry name" value="Ig_3"/>
    <property type="match status" value="1"/>
</dbReference>
<keyword evidence="2" id="KW-0732">Signal</keyword>
<organism evidence="4 6">
    <name type="scientific">Bicyclus anynana</name>
    <name type="common">Squinting bush brown butterfly</name>
    <dbReference type="NCBI Taxonomy" id="110368"/>
    <lineage>
        <taxon>Eukaryota</taxon>
        <taxon>Metazoa</taxon>
        <taxon>Ecdysozoa</taxon>
        <taxon>Arthropoda</taxon>
        <taxon>Hexapoda</taxon>
        <taxon>Insecta</taxon>
        <taxon>Pterygota</taxon>
        <taxon>Neoptera</taxon>
        <taxon>Endopterygota</taxon>
        <taxon>Lepidoptera</taxon>
        <taxon>Glossata</taxon>
        <taxon>Ditrysia</taxon>
        <taxon>Papilionoidea</taxon>
        <taxon>Nymphalidae</taxon>
        <taxon>Satyrinae</taxon>
        <taxon>Satyrini</taxon>
        <taxon>Mycalesina</taxon>
        <taxon>Bicyclus</taxon>
    </lineage>
</organism>
<dbReference type="Gene3D" id="2.60.40.10">
    <property type="entry name" value="Immunoglobulins"/>
    <property type="match status" value="3"/>
</dbReference>
<dbReference type="RefSeq" id="XP_052745790.1">
    <property type="nucleotide sequence ID" value="XM_052889830.1"/>
</dbReference>
<dbReference type="SMART" id="SM00409">
    <property type="entry name" value="IG"/>
    <property type="match status" value="3"/>
</dbReference>
<dbReference type="SMART" id="SM00408">
    <property type="entry name" value="IGc2"/>
    <property type="match status" value="3"/>
</dbReference>
<evidence type="ECO:0000256" key="1">
    <source>
        <dbReference type="ARBA" id="ARBA00023319"/>
    </source>
</evidence>
<feature type="domain" description="Ig-like" evidence="3">
    <location>
        <begin position="119"/>
        <end position="210"/>
    </location>
</feature>
<proteinExistence type="predicted"/>
<dbReference type="InterPro" id="IPR007110">
    <property type="entry name" value="Ig-like_dom"/>
</dbReference>
<gene>
    <name evidence="5 6" type="primary">LOC112056211</name>
</gene>
<dbReference type="RefSeq" id="XP_052745789.1">
    <property type="nucleotide sequence ID" value="XM_052889829.1"/>
</dbReference>
<keyword evidence="4" id="KW-1185">Reference proteome</keyword>
<feature type="domain" description="Ig-like" evidence="3">
    <location>
        <begin position="230"/>
        <end position="319"/>
    </location>
</feature>
<evidence type="ECO:0000313" key="6">
    <source>
        <dbReference type="RefSeq" id="XP_052745790.1"/>
    </source>
</evidence>
<protein>
    <submittedName>
        <fullName evidence="5 6">Hemolin</fullName>
    </submittedName>
</protein>
<dbReference type="InterPro" id="IPR003599">
    <property type="entry name" value="Ig_sub"/>
</dbReference>
<feature type="domain" description="Ig-like" evidence="3">
    <location>
        <begin position="25"/>
        <end position="112"/>
    </location>
</feature>
<feature type="signal peptide" evidence="2">
    <location>
        <begin position="1"/>
        <end position="18"/>
    </location>
</feature>
<accession>A0ABM3M2R2</accession>
<dbReference type="InterPro" id="IPR003598">
    <property type="entry name" value="Ig_sub2"/>
</dbReference>
<dbReference type="Pfam" id="PF07679">
    <property type="entry name" value="I-set"/>
    <property type="match status" value="1"/>
</dbReference>
<dbReference type="InterPro" id="IPR013098">
    <property type="entry name" value="Ig_I-set"/>
</dbReference>
<dbReference type="InterPro" id="IPR013783">
    <property type="entry name" value="Ig-like_fold"/>
</dbReference>
<keyword evidence="1" id="KW-0393">Immunoglobulin domain</keyword>
<evidence type="ECO:0000256" key="2">
    <source>
        <dbReference type="SAM" id="SignalP"/>
    </source>
</evidence>
<reference evidence="5 6" key="1">
    <citation type="submission" date="2025-05" db="UniProtKB">
        <authorList>
            <consortium name="RefSeq"/>
        </authorList>
    </citation>
    <scope>IDENTIFICATION</scope>
</reference>
<dbReference type="SUPFAM" id="SSF48726">
    <property type="entry name" value="Immunoglobulin"/>
    <property type="match status" value="3"/>
</dbReference>
<sequence>MLRISFVLLGVCALLGASQPIDNGPVLKQLPSELLFREGRETTVECVTEGRESGVSYKWLKNGQPFSPNAEVVQRKDEGTLVFKNPSKNDEGRYQCLAETKYGISTTRVNLKRTFIDKPRVELKNHKPVEGKMYKLDCKIPNSYPKPEIVWLYQSLSDSSASRNILDRRITLSPEGDLYFTNVTKGDTSGSFKYVCVARSPASDDDVVLAEHVLEEALPNNGQVDNEVYPMYVTKDFTATVGTVTMIYCIYGGTPLAYPDWYKEGTNVENGPKDRVTSHNRTSGKRLLIKDTWLEDQGNYTCIVDNGVGQPKQHTMRLTVVSE</sequence>
<feature type="chain" id="PRO_5045024940" evidence="2">
    <location>
        <begin position="19"/>
        <end position="323"/>
    </location>
</feature>
<evidence type="ECO:0000313" key="5">
    <source>
        <dbReference type="RefSeq" id="XP_052745789.1"/>
    </source>
</evidence>
<dbReference type="InterPro" id="IPR036179">
    <property type="entry name" value="Ig-like_dom_sf"/>
</dbReference>
<dbReference type="PROSITE" id="PS50835">
    <property type="entry name" value="IG_LIKE"/>
    <property type="match status" value="3"/>
</dbReference>
<evidence type="ECO:0000313" key="4">
    <source>
        <dbReference type="Proteomes" id="UP001652582"/>
    </source>
</evidence>
<name>A0ABM3M2R2_BICAN</name>
<dbReference type="Proteomes" id="UP001652582">
    <property type="component" value="Chromosome 26"/>
</dbReference>